<name>A0A127MK92_9PSED</name>
<proteinExistence type="predicted"/>
<keyword evidence="6" id="KW-1185">Reference proteome</keyword>
<evidence type="ECO:0000259" key="1">
    <source>
        <dbReference type="Pfam" id="PF06568"/>
    </source>
</evidence>
<dbReference type="EMBL" id="JARJLR010000250">
    <property type="protein sequence ID" value="MDF3843103.1"/>
    <property type="molecule type" value="Genomic_DNA"/>
</dbReference>
<dbReference type="RefSeq" id="WP_009614715.1">
    <property type="nucleotide sequence ID" value="NZ_BDGS01000001.1"/>
</dbReference>
<evidence type="ECO:0000313" key="6">
    <source>
        <dbReference type="Proteomes" id="UP000183385"/>
    </source>
</evidence>
<feature type="domain" description="YjiS-like" evidence="1">
    <location>
        <begin position="23"/>
        <end position="59"/>
    </location>
</feature>
<organism evidence="2 5">
    <name type="scientific">Pseudomonas citronellolis</name>
    <dbReference type="NCBI Taxonomy" id="53408"/>
    <lineage>
        <taxon>Bacteria</taxon>
        <taxon>Pseudomonadati</taxon>
        <taxon>Pseudomonadota</taxon>
        <taxon>Gammaproteobacteria</taxon>
        <taxon>Pseudomonadales</taxon>
        <taxon>Pseudomonadaceae</taxon>
        <taxon>Pseudomonas</taxon>
    </lineage>
</organism>
<dbReference type="AlphaFoldDB" id="A0A127MK92"/>
<protein>
    <submittedName>
        <fullName evidence="3">DUF1127 domain-containing protein</fullName>
    </submittedName>
    <submittedName>
        <fullName evidence="4">Uncharacterized conserved protein YjiS, DUF1127 family</fullName>
    </submittedName>
</protein>
<reference evidence="3" key="3">
    <citation type="submission" date="2023-03" db="EMBL/GenBank/DDBJ databases">
        <title>Draft assemblies of triclosan tolerant bacteria isolated from returned activated sludge.</title>
        <authorList>
            <person name="Van Hamelsveld S."/>
        </authorList>
    </citation>
    <scope>NUCLEOTIDE SEQUENCE</scope>
    <source>
        <strain evidence="3">GW210015_S63</strain>
    </source>
</reference>
<sequence length="68" mass="7799">MERTLGSATVSNIRSSSTAHRSLVGTVRLWQRRIESRRQLARLDSRLLADAGISEAQRYAELNKPFWK</sequence>
<dbReference type="STRING" id="53408.A9C11_00810"/>
<evidence type="ECO:0000313" key="3">
    <source>
        <dbReference type="EMBL" id="MDF3843103.1"/>
    </source>
</evidence>
<evidence type="ECO:0000313" key="5">
    <source>
        <dbReference type="Proteomes" id="UP000077748"/>
    </source>
</evidence>
<gene>
    <name evidence="2" type="ORF">A9C11_00810</name>
    <name evidence="3" type="ORF">P3W55_15425</name>
    <name evidence="4" type="ORF">SAMN05216577_11279</name>
</gene>
<dbReference type="OrthoDB" id="5588773at2"/>
<dbReference type="KEGG" id="pcq:PcP3B5_01660"/>
<dbReference type="Pfam" id="PF06568">
    <property type="entry name" value="YjiS-like"/>
    <property type="match status" value="1"/>
</dbReference>
<dbReference type="Proteomes" id="UP000077748">
    <property type="component" value="Chromosome"/>
</dbReference>
<evidence type="ECO:0000313" key="4">
    <source>
        <dbReference type="EMBL" id="SFC90109.1"/>
    </source>
</evidence>
<accession>A0A127MK92</accession>
<dbReference type="GeneID" id="72993371"/>
<dbReference type="EMBL" id="CP015878">
    <property type="protein sequence ID" value="ANI12603.1"/>
    <property type="molecule type" value="Genomic_DNA"/>
</dbReference>
<dbReference type="Proteomes" id="UP001220662">
    <property type="component" value="Unassembled WGS sequence"/>
</dbReference>
<reference evidence="2 5" key="1">
    <citation type="submission" date="2016-05" db="EMBL/GenBank/DDBJ databases">
        <title>Genome Sequence of Pseudomonas citronellolis Strain SJTE-3, an Estrogens and Persistent Organic Pollutants degradation strain.</title>
        <authorList>
            <person name="Liang R."/>
        </authorList>
    </citation>
    <scope>NUCLEOTIDE SEQUENCE [LARGE SCALE GENOMIC DNA]</scope>
    <source>
        <strain evidence="2 5">SJTE-3</strain>
    </source>
</reference>
<dbReference type="EMBL" id="FOLS01000012">
    <property type="protein sequence ID" value="SFC90109.1"/>
    <property type="molecule type" value="Genomic_DNA"/>
</dbReference>
<evidence type="ECO:0000313" key="2">
    <source>
        <dbReference type="EMBL" id="ANI12603.1"/>
    </source>
</evidence>
<dbReference type="InterPro" id="IPR009506">
    <property type="entry name" value="YjiS-like"/>
</dbReference>
<dbReference type="Proteomes" id="UP000183385">
    <property type="component" value="Unassembled WGS sequence"/>
</dbReference>
<reference evidence="4 6" key="2">
    <citation type="submission" date="2016-10" db="EMBL/GenBank/DDBJ databases">
        <authorList>
            <person name="Varghese N."/>
            <person name="Submissions S."/>
        </authorList>
    </citation>
    <scope>NUCLEOTIDE SEQUENCE [LARGE SCALE GENOMIC DNA]</scope>
    <source>
        <strain evidence="4 6">LMG 18378</strain>
    </source>
</reference>